<dbReference type="RefSeq" id="WP_075776349.1">
    <property type="nucleotide sequence ID" value="NZ_CP019437.1"/>
</dbReference>
<reference evidence="1 2" key="1">
    <citation type="submission" date="2017-01" db="EMBL/GenBank/DDBJ databases">
        <title>The complete genome sequence of a sulfur-oxidizing marine bacterium Thioclava sp. 25B10_4T.</title>
        <authorList>
            <person name="Liu Y."/>
            <person name="Lai Q."/>
            <person name="Shao Z."/>
        </authorList>
    </citation>
    <scope>NUCLEOTIDE SEQUENCE [LARGE SCALE GENOMIC DNA]</scope>
    <source>
        <strain evidence="1 2">25B10_4</strain>
    </source>
</reference>
<evidence type="ECO:0000313" key="1">
    <source>
        <dbReference type="EMBL" id="AQS47377.1"/>
    </source>
</evidence>
<name>A0ABM6IF49_9RHOB</name>
<proteinExistence type="predicted"/>
<evidence type="ECO:0000313" key="2">
    <source>
        <dbReference type="Proteomes" id="UP000185622"/>
    </source>
</evidence>
<dbReference type="Proteomes" id="UP000185622">
    <property type="component" value="Chromosome"/>
</dbReference>
<sequence>MNVEHVSLELLVKVGERGVAEIGKFSLRFLGGAPDYASTDSIDLTGLATLAQPEKVFTSTLRAELLDQHATFDPQKFSVSVNVSSFATSDPYIEIERRWRIALVTFLEGYIMQSQPMLSSLKVRGGYAEQLALSDARLH</sequence>
<organism evidence="1 2">
    <name type="scientific">Thioclava nitratireducens</name>
    <dbReference type="NCBI Taxonomy" id="1915078"/>
    <lineage>
        <taxon>Bacteria</taxon>
        <taxon>Pseudomonadati</taxon>
        <taxon>Pseudomonadota</taxon>
        <taxon>Alphaproteobacteria</taxon>
        <taxon>Rhodobacterales</taxon>
        <taxon>Paracoccaceae</taxon>
        <taxon>Thioclava</taxon>
    </lineage>
</organism>
<protein>
    <submittedName>
        <fullName evidence="1">Uncharacterized protein</fullName>
    </submittedName>
</protein>
<dbReference type="EMBL" id="CP019437">
    <property type="protein sequence ID" value="AQS47377.1"/>
    <property type="molecule type" value="Genomic_DNA"/>
</dbReference>
<gene>
    <name evidence="1" type="ORF">BMG03_05865</name>
</gene>
<accession>A0ABM6IF49</accession>
<keyword evidence="2" id="KW-1185">Reference proteome</keyword>